<dbReference type="Pfam" id="PF12833">
    <property type="entry name" value="HTH_18"/>
    <property type="match status" value="1"/>
</dbReference>
<organism evidence="4 5">
    <name type="scientific">Prauserella flavalba</name>
    <dbReference type="NCBI Taxonomy" id="1477506"/>
    <lineage>
        <taxon>Bacteria</taxon>
        <taxon>Bacillati</taxon>
        <taxon>Actinomycetota</taxon>
        <taxon>Actinomycetes</taxon>
        <taxon>Pseudonocardiales</taxon>
        <taxon>Pseudonocardiaceae</taxon>
        <taxon>Prauserella</taxon>
    </lineage>
</organism>
<dbReference type="InterPro" id="IPR009057">
    <property type="entry name" value="Homeodomain-like_sf"/>
</dbReference>
<dbReference type="SMART" id="SM00342">
    <property type="entry name" value="HTH_ARAC"/>
    <property type="match status" value="1"/>
</dbReference>
<dbReference type="SUPFAM" id="SSF46689">
    <property type="entry name" value="Homeodomain-like"/>
    <property type="match status" value="1"/>
</dbReference>
<reference evidence="4 5" key="1">
    <citation type="submission" date="2016-07" db="EMBL/GenBank/DDBJ databases">
        <title>Draft genome sequence of Prauserella sp. YIM 121212, isolated from alkaline soil.</title>
        <authorList>
            <person name="Ruckert C."/>
            <person name="Albersmeier A."/>
            <person name="Jiang C.-L."/>
            <person name="Jiang Y."/>
            <person name="Kalinowski J."/>
            <person name="Schneider O."/>
            <person name="Winkler A."/>
            <person name="Zotchev S.B."/>
        </authorList>
    </citation>
    <scope>NUCLEOTIDE SEQUENCE [LARGE SCALE GENOMIC DNA]</scope>
    <source>
        <strain evidence="4 5">YIM 121212</strain>
    </source>
</reference>
<keyword evidence="5" id="KW-1185">Reference proteome</keyword>
<dbReference type="EMBL" id="MASU01000005">
    <property type="protein sequence ID" value="PXY35847.1"/>
    <property type="molecule type" value="Genomic_DNA"/>
</dbReference>
<accession>A0A318LTY6</accession>
<sequence length="107" mass="11578">MLLSLNRNVAALGANGPHAVRSVLGLVAVMLRAERGERAEGRAAPREALLERVRACIDEHLADPLLRDVPVAALASRWGFPNASHFGQVCKRETGRTPAEFRQDSLG</sequence>
<evidence type="ECO:0000259" key="3">
    <source>
        <dbReference type="PROSITE" id="PS01124"/>
    </source>
</evidence>
<evidence type="ECO:0000313" key="5">
    <source>
        <dbReference type="Proteomes" id="UP000247892"/>
    </source>
</evidence>
<dbReference type="Gene3D" id="1.10.10.60">
    <property type="entry name" value="Homeodomain-like"/>
    <property type="match status" value="1"/>
</dbReference>
<comment type="caution">
    <text evidence="4">The sequence shown here is derived from an EMBL/GenBank/DDBJ whole genome shotgun (WGS) entry which is preliminary data.</text>
</comment>
<dbReference type="GO" id="GO:0003700">
    <property type="term" value="F:DNA-binding transcription factor activity"/>
    <property type="evidence" value="ECO:0007669"/>
    <property type="project" value="InterPro"/>
</dbReference>
<dbReference type="RefSeq" id="WP_110335851.1">
    <property type="nucleotide sequence ID" value="NZ_MASU01000005.1"/>
</dbReference>
<keyword evidence="2" id="KW-0804">Transcription</keyword>
<proteinExistence type="predicted"/>
<evidence type="ECO:0000256" key="1">
    <source>
        <dbReference type="ARBA" id="ARBA00023015"/>
    </source>
</evidence>
<dbReference type="AlphaFoldDB" id="A0A318LTY6"/>
<dbReference type="OrthoDB" id="9799345at2"/>
<gene>
    <name evidence="4" type="ORF">BA062_10255</name>
</gene>
<dbReference type="PROSITE" id="PS01124">
    <property type="entry name" value="HTH_ARAC_FAMILY_2"/>
    <property type="match status" value="1"/>
</dbReference>
<protein>
    <recommendedName>
        <fullName evidence="3">HTH araC/xylS-type domain-containing protein</fullName>
    </recommendedName>
</protein>
<evidence type="ECO:0000256" key="2">
    <source>
        <dbReference type="ARBA" id="ARBA00023163"/>
    </source>
</evidence>
<evidence type="ECO:0000313" key="4">
    <source>
        <dbReference type="EMBL" id="PXY35847.1"/>
    </source>
</evidence>
<dbReference type="GO" id="GO:0043565">
    <property type="term" value="F:sequence-specific DNA binding"/>
    <property type="evidence" value="ECO:0007669"/>
    <property type="project" value="InterPro"/>
</dbReference>
<feature type="domain" description="HTH araC/xylS-type" evidence="3">
    <location>
        <begin position="68"/>
        <end position="104"/>
    </location>
</feature>
<dbReference type="InterPro" id="IPR018060">
    <property type="entry name" value="HTH_AraC"/>
</dbReference>
<keyword evidence="1" id="KW-0805">Transcription regulation</keyword>
<dbReference type="Proteomes" id="UP000247892">
    <property type="component" value="Unassembled WGS sequence"/>
</dbReference>
<name>A0A318LTY6_9PSEU</name>